<reference evidence="2" key="2">
    <citation type="journal article" date="2011" name="Proc. Natl. Acad. Sci. U.S.A.">
        <title>Obligate biotrophy features unraveled by the genomic analysis of rust fungi.</title>
        <authorList>
            <person name="Duplessis S."/>
            <person name="Cuomo C.A."/>
            <person name="Lin Y.-C."/>
            <person name="Aerts A."/>
            <person name="Tisserant E."/>
            <person name="Veneault-Fourrey C."/>
            <person name="Joly D.L."/>
            <person name="Hacquard S."/>
            <person name="Amselem J."/>
            <person name="Cantarel B.L."/>
            <person name="Chiu R."/>
            <person name="Coutinho P.M."/>
            <person name="Feau N."/>
            <person name="Field M."/>
            <person name="Frey P."/>
            <person name="Gelhaye E."/>
            <person name="Goldberg J."/>
            <person name="Grabherr M.G."/>
            <person name="Kodira C.D."/>
            <person name="Kohler A."/>
            <person name="Kuees U."/>
            <person name="Lindquist E.A."/>
            <person name="Lucas S.M."/>
            <person name="Mago R."/>
            <person name="Mauceli E."/>
            <person name="Morin E."/>
            <person name="Murat C."/>
            <person name="Pangilinan J.L."/>
            <person name="Park R."/>
            <person name="Pearson M."/>
            <person name="Quesneville H."/>
            <person name="Rouhier N."/>
            <person name="Sakthikumar S."/>
            <person name="Salamov A.A."/>
            <person name="Schmutz J."/>
            <person name="Selles B."/>
            <person name="Shapiro H."/>
            <person name="Tanguay P."/>
            <person name="Tuskan G.A."/>
            <person name="Henrissat B."/>
            <person name="Van de Peer Y."/>
            <person name="Rouze P."/>
            <person name="Ellis J.G."/>
            <person name="Dodds P.N."/>
            <person name="Schein J.E."/>
            <person name="Zhong S."/>
            <person name="Hamelin R.C."/>
            <person name="Grigoriev I.V."/>
            <person name="Szabo L.J."/>
            <person name="Martin F."/>
        </authorList>
    </citation>
    <scope>NUCLEOTIDE SEQUENCE [LARGE SCALE GENOMIC DNA]</scope>
    <source>
        <strain evidence="2">CRL 75-36-700-3 / race SCCL</strain>
    </source>
</reference>
<protein>
    <submittedName>
        <fullName evidence="1">Uncharacterized protein</fullName>
    </submittedName>
</protein>
<dbReference type="InParanoid" id="E3KE68"/>
<dbReference type="EMBL" id="DS178283">
    <property type="protein sequence ID" value="EFP82806.2"/>
    <property type="molecule type" value="Genomic_DNA"/>
</dbReference>
<organism evidence="1 2">
    <name type="scientific">Puccinia graminis f. sp. tritici (strain CRL 75-36-700-3 / race SCCL)</name>
    <name type="common">Black stem rust fungus</name>
    <dbReference type="NCBI Taxonomy" id="418459"/>
    <lineage>
        <taxon>Eukaryota</taxon>
        <taxon>Fungi</taxon>
        <taxon>Dikarya</taxon>
        <taxon>Basidiomycota</taxon>
        <taxon>Pucciniomycotina</taxon>
        <taxon>Pucciniomycetes</taxon>
        <taxon>Pucciniales</taxon>
        <taxon>Pucciniaceae</taxon>
        <taxon>Puccinia</taxon>
    </lineage>
</organism>
<dbReference type="VEuPathDB" id="FungiDB:PGTG_09002"/>
<name>E3KE68_PUCGT</name>
<dbReference type="KEGG" id="pgr:PGTG_09002"/>
<accession>E3KE68</accession>
<dbReference type="HOGENOM" id="CLU_3033442_0_0_1"/>
<gene>
    <name evidence="1" type="ORF">PGTG_09002</name>
</gene>
<reference key="1">
    <citation type="submission" date="2007-01" db="EMBL/GenBank/DDBJ databases">
        <title>The Genome Sequence of Puccinia graminis f. sp. tritici Strain CRL 75-36-700-3.</title>
        <authorList>
            <consortium name="The Broad Institute Genome Sequencing Platform"/>
            <person name="Birren B."/>
            <person name="Lander E."/>
            <person name="Galagan J."/>
            <person name="Nusbaum C."/>
            <person name="Devon K."/>
            <person name="Cuomo C."/>
            <person name="Jaffe D."/>
            <person name="Butler J."/>
            <person name="Alvarez P."/>
            <person name="Gnerre S."/>
            <person name="Grabherr M."/>
            <person name="Mauceli E."/>
            <person name="Brockman W."/>
            <person name="Young S."/>
            <person name="LaButti K."/>
            <person name="Sykes S."/>
            <person name="DeCaprio D."/>
            <person name="Crawford M."/>
            <person name="Koehrsen M."/>
            <person name="Engels R."/>
            <person name="Montgomery P."/>
            <person name="Pearson M."/>
            <person name="Howarth C."/>
            <person name="Larson L."/>
            <person name="White J."/>
            <person name="Zeng Q."/>
            <person name="Kodira C."/>
            <person name="Yandava C."/>
            <person name="Alvarado L."/>
            <person name="O'Leary S."/>
            <person name="Szabo L."/>
            <person name="Dean R."/>
            <person name="Schein J."/>
        </authorList>
    </citation>
    <scope>NUCLEOTIDE SEQUENCE</scope>
    <source>
        <strain>CRL 75-36-700-3</strain>
    </source>
</reference>
<dbReference type="AlphaFoldDB" id="E3KE68"/>
<evidence type="ECO:0000313" key="1">
    <source>
        <dbReference type="EMBL" id="EFP82806.2"/>
    </source>
</evidence>
<dbReference type="Proteomes" id="UP000008783">
    <property type="component" value="Unassembled WGS sequence"/>
</dbReference>
<dbReference type="GeneID" id="10544513"/>
<evidence type="ECO:0000313" key="2">
    <source>
        <dbReference type="Proteomes" id="UP000008783"/>
    </source>
</evidence>
<dbReference type="RefSeq" id="XP_003327225.2">
    <property type="nucleotide sequence ID" value="XM_003327177.2"/>
</dbReference>
<keyword evidence="2" id="KW-1185">Reference proteome</keyword>
<sequence>MEALECESIPGRRKLVQRLSYLVVPSTISKMPSLNPWFCGGKLWKQSLMLFKLKI</sequence>
<proteinExistence type="predicted"/>